<proteinExistence type="predicted"/>
<dbReference type="EMBL" id="MN739957">
    <property type="protein sequence ID" value="QHT79972.1"/>
    <property type="molecule type" value="Genomic_DNA"/>
</dbReference>
<evidence type="ECO:0000313" key="1">
    <source>
        <dbReference type="EMBL" id="QHT79972.1"/>
    </source>
</evidence>
<organism evidence="1">
    <name type="scientific">viral metagenome</name>
    <dbReference type="NCBI Taxonomy" id="1070528"/>
    <lineage>
        <taxon>unclassified sequences</taxon>
        <taxon>metagenomes</taxon>
        <taxon>organismal metagenomes</taxon>
    </lineage>
</organism>
<sequence>MDNYRNIDEDSSQIFFKYEQERNAIYVSPAISNNYGFILPISISRPLSGNTSTFIYERKRGCEMFIAPVSRCQDFSKAFVSYNKYNQKLNNHIRQIRSEQNLVSWGHASKLKKTYSLPDLGVINKLTQIFGNGSNGSNKNKVESRFEQYAISSTPKWPIPTSDFKPPEPLDIYFVGGPTTNEITFVEDFIFDD</sequence>
<protein>
    <submittedName>
        <fullName evidence="1">Uncharacterized protein</fullName>
    </submittedName>
</protein>
<name>A0A6C0HHA4_9ZZZZ</name>
<accession>A0A6C0HHA4</accession>
<dbReference type="AlphaFoldDB" id="A0A6C0HHA4"/>
<reference evidence="1" key="1">
    <citation type="journal article" date="2020" name="Nature">
        <title>Giant virus diversity and host interactions through global metagenomics.</title>
        <authorList>
            <person name="Schulz F."/>
            <person name="Roux S."/>
            <person name="Paez-Espino D."/>
            <person name="Jungbluth S."/>
            <person name="Walsh D.A."/>
            <person name="Denef V.J."/>
            <person name="McMahon K.D."/>
            <person name="Konstantinidis K.T."/>
            <person name="Eloe-Fadrosh E.A."/>
            <person name="Kyrpides N.C."/>
            <person name="Woyke T."/>
        </authorList>
    </citation>
    <scope>NUCLEOTIDE SEQUENCE</scope>
    <source>
        <strain evidence="1">GVMAG-M-3300023184-105</strain>
    </source>
</reference>